<evidence type="ECO:0000256" key="5">
    <source>
        <dbReference type="ARBA" id="ARBA00022679"/>
    </source>
</evidence>
<dbReference type="Pfam" id="PF12860">
    <property type="entry name" value="PAS_7"/>
    <property type="match status" value="1"/>
</dbReference>
<dbReference type="Gene3D" id="3.30.450.20">
    <property type="entry name" value="PAS domain"/>
    <property type="match status" value="5"/>
</dbReference>
<dbReference type="SMART" id="SM00448">
    <property type="entry name" value="REC"/>
    <property type="match status" value="1"/>
</dbReference>
<feature type="domain" description="PAS" evidence="16">
    <location>
        <begin position="54"/>
        <end position="93"/>
    </location>
</feature>
<keyword evidence="8" id="KW-0418">Kinase</keyword>
<comment type="subcellular location">
    <subcellularLocation>
        <location evidence="2">Membrane</location>
    </subcellularLocation>
</comment>
<dbReference type="InterPro" id="IPR035965">
    <property type="entry name" value="PAS-like_dom_sf"/>
</dbReference>
<dbReference type="CDD" id="cd17546">
    <property type="entry name" value="REC_hyHK_CKI1_RcsC-like"/>
    <property type="match status" value="1"/>
</dbReference>
<proteinExistence type="predicted"/>
<dbReference type="FunFam" id="1.10.287.130:FF:000004">
    <property type="entry name" value="Ethylene receptor 1"/>
    <property type="match status" value="1"/>
</dbReference>
<dbReference type="InterPro" id="IPR001610">
    <property type="entry name" value="PAC"/>
</dbReference>
<feature type="domain" description="Histidine kinase" evidence="14">
    <location>
        <begin position="815"/>
        <end position="1036"/>
    </location>
</feature>
<dbReference type="RefSeq" id="WP_196285110.1">
    <property type="nucleotide sequence ID" value="NZ_JADQDP010000001.1"/>
</dbReference>
<dbReference type="Proteomes" id="UP000645610">
    <property type="component" value="Unassembled WGS sequence"/>
</dbReference>
<comment type="caution">
    <text evidence="18">The sequence shown here is derived from an EMBL/GenBank/DDBJ whole genome shotgun (WGS) entry which is preliminary data.</text>
</comment>
<dbReference type="EMBL" id="JADQDP010000001">
    <property type="protein sequence ID" value="MBF9140772.1"/>
    <property type="molecule type" value="Genomic_DNA"/>
</dbReference>
<dbReference type="CDD" id="cd00082">
    <property type="entry name" value="HisKA"/>
    <property type="match status" value="1"/>
</dbReference>
<keyword evidence="9" id="KW-0067">ATP-binding</keyword>
<evidence type="ECO:0000256" key="4">
    <source>
        <dbReference type="ARBA" id="ARBA00022553"/>
    </source>
</evidence>
<dbReference type="AlphaFoldDB" id="A0A931FH80"/>
<dbReference type="InterPro" id="IPR000014">
    <property type="entry name" value="PAS"/>
</dbReference>
<keyword evidence="11" id="KW-0472">Membrane</keyword>
<dbReference type="InterPro" id="IPR001789">
    <property type="entry name" value="Sig_transdc_resp-reg_receiver"/>
</dbReference>
<feature type="domain" description="PAC" evidence="17">
    <location>
        <begin position="491"/>
        <end position="545"/>
    </location>
</feature>
<dbReference type="GO" id="GO:0016020">
    <property type="term" value="C:membrane"/>
    <property type="evidence" value="ECO:0007669"/>
    <property type="project" value="UniProtKB-SubCell"/>
</dbReference>
<dbReference type="NCBIfam" id="TIGR00229">
    <property type="entry name" value="sensory_box"/>
    <property type="match status" value="2"/>
</dbReference>
<dbReference type="Pfam" id="PF00512">
    <property type="entry name" value="HisKA"/>
    <property type="match status" value="1"/>
</dbReference>
<evidence type="ECO:0000256" key="9">
    <source>
        <dbReference type="ARBA" id="ARBA00022840"/>
    </source>
</evidence>
<evidence type="ECO:0000256" key="7">
    <source>
        <dbReference type="ARBA" id="ARBA00022741"/>
    </source>
</evidence>
<dbReference type="SMART" id="SM00387">
    <property type="entry name" value="HATPase_c"/>
    <property type="match status" value="1"/>
</dbReference>
<dbReference type="PROSITE" id="PS50113">
    <property type="entry name" value="PAC"/>
    <property type="match status" value="2"/>
</dbReference>
<dbReference type="SUPFAM" id="SSF52172">
    <property type="entry name" value="CheY-like"/>
    <property type="match status" value="1"/>
</dbReference>
<evidence type="ECO:0000256" key="1">
    <source>
        <dbReference type="ARBA" id="ARBA00000085"/>
    </source>
</evidence>
<dbReference type="FunFam" id="3.30.565.10:FF:000010">
    <property type="entry name" value="Sensor histidine kinase RcsC"/>
    <property type="match status" value="1"/>
</dbReference>
<name>A0A931FH80_9BACT</name>
<feature type="domain" description="PAC" evidence="17">
    <location>
        <begin position="624"/>
        <end position="675"/>
    </location>
</feature>
<evidence type="ECO:0000256" key="6">
    <source>
        <dbReference type="ARBA" id="ARBA00022692"/>
    </source>
</evidence>
<dbReference type="InterPro" id="IPR036890">
    <property type="entry name" value="HATPase_C_sf"/>
</dbReference>
<dbReference type="GO" id="GO:0000155">
    <property type="term" value="F:phosphorelay sensor kinase activity"/>
    <property type="evidence" value="ECO:0007669"/>
    <property type="project" value="InterPro"/>
</dbReference>
<feature type="domain" description="PAS" evidence="16">
    <location>
        <begin position="553"/>
        <end position="589"/>
    </location>
</feature>
<dbReference type="InterPro" id="IPR036097">
    <property type="entry name" value="HisK_dim/P_sf"/>
</dbReference>
<evidence type="ECO:0000256" key="11">
    <source>
        <dbReference type="ARBA" id="ARBA00023136"/>
    </source>
</evidence>
<dbReference type="PRINTS" id="PR00344">
    <property type="entry name" value="BCTRLSENSOR"/>
</dbReference>
<dbReference type="PROSITE" id="PS50109">
    <property type="entry name" value="HIS_KIN"/>
    <property type="match status" value="1"/>
</dbReference>
<evidence type="ECO:0000313" key="18">
    <source>
        <dbReference type="EMBL" id="MBF9140772.1"/>
    </source>
</evidence>
<keyword evidence="4 12" id="KW-0597">Phosphoprotein</keyword>
<evidence type="ECO:0000256" key="12">
    <source>
        <dbReference type="PROSITE-ProRule" id="PRU00169"/>
    </source>
</evidence>
<feature type="coiled-coil region" evidence="13">
    <location>
        <begin position="16"/>
        <end position="50"/>
    </location>
</feature>
<evidence type="ECO:0000259" key="15">
    <source>
        <dbReference type="PROSITE" id="PS50110"/>
    </source>
</evidence>
<dbReference type="Gene3D" id="3.40.50.2300">
    <property type="match status" value="1"/>
</dbReference>
<dbReference type="CDD" id="cd00130">
    <property type="entry name" value="PAS"/>
    <property type="match status" value="2"/>
</dbReference>
<feature type="modified residue" description="4-aspartylphosphate" evidence="12">
    <location>
        <position position="1109"/>
    </location>
</feature>
<keyword evidence="19" id="KW-1185">Reference proteome</keyword>
<comment type="catalytic activity">
    <reaction evidence="1">
        <text>ATP + protein L-histidine = ADP + protein N-phospho-L-histidine.</text>
        <dbReference type="EC" id="2.7.13.3"/>
    </reaction>
</comment>
<dbReference type="Gene3D" id="1.10.287.130">
    <property type="match status" value="1"/>
</dbReference>
<dbReference type="Pfam" id="PF02518">
    <property type="entry name" value="HATPase_c"/>
    <property type="match status" value="1"/>
</dbReference>
<feature type="domain" description="Response regulatory" evidence="15">
    <location>
        <begin position="1060"/>
        <end position="1178"/>
    </location>
</feature>
<accession>A0A931FH80</accession>
<dbReference type="SMART" id="SM00388">
    <property type="entry name" value="HisKA"/>
    <property type="match status" value="1"/>
</dbReference>
<dbReference type="Gene3D" id="3.30.565.10">
    <property type="entry name" value="Histidine kinase-like ATPase, C-terminal domain"/>
    <property type="match status" value="1"/>
</dbReference>
<dbReference type="Pfam" id="PF00072">
    <property type="entry name" value="Response_reg"/>
    <property type="match status" value="1"/>
</dbReference>
<protein>
    <recommendedName>
        <fullName evidence="3">histidine kinase</fullName>
        <ecNumber evidence="3">2.7.13.3</ecNumber>
    </recommendedName>
</protein>
<dbReference type="PROSITE" id="PS50112">
    <property type="entry name" value="PAS"/>
    <property type="match status" value="3"/>
</dbReference>
<dbReference type="InterPro" id="IPR003661">
    <property type="entry name" value="HisK_dim/P_dom"/>
</dbReference>
<dbReference type="CDD" id="cd16922">
    <property type="entry name" value="HATPase_EvgS-ArcB-TorS-like"/>
    <property type="match status" value="1"/>
</dbReference>
<dbReference type="InterPro" id="IPR013656">
    <property type="entry name" value="PAS_4"/>
</dbReference>
<evidence type="ECO:0000259" key="17">
    <source>
        <dbReference type="PROSITE" id="PS50113"/>
    </source>
</evidence>
<sequence>MNPVSTFSDAEWAAQLRAEQDRRAQAEAALAEAQARLTALENQLAHTASSAQHQHTQLTALVQNLQAGLVLVDQAGQIQFVNQHFWELFGLPPVAGPAEGGPPIPYAAVHIDEAFADPAAFMARARALHAAGQTVLQEEFTLADGRVVELDYLVLDTVGAGRLICYRDVTERHRRDEELRTLSYIPAQSPNAILRLTAAGEVDYANPAARLLLDALAAEAPGTVPQRLQALAEEALHAPLASRRTLDVAGQHYQFSAVAVPEQPFVSLYLTNVTERHLAEQRLAEQRAFYEGVLEQVPSAVAVFDAEHRYLFVNPAVEPDPAVRAWMLGKTSSETGPPRQRPEAIMQARQAAFAEAVKTEGEVVWEEMRPGPDGPVHFLLRYRSARDADGALRVISSGFEITARKQAEEKLARQREFYESILNLLPVDVAVFDAKHRFLFVNPSSISDPQIRQQAIGLTNAEYFALRGDRQPAGIAEQREQYFDLAVRTRTDVTWEEMRTDRKQRPQLIVRHLRPVFDADGQLRMVVGAGIDITARYTAEKLQHEVQQMLQVQQNFVRQILDALPNVLYLVDPSGAVSFANPAYETMIGHGSHWQPEGASEPVREEMRQMQALNQLVRTTQQPQVKEMPFTLKTGETRYFNVHKRPLRRLDGQFDILTISTDVTAVKQARQALERREKQYHDLVYYSQALICTHDLAGVVLSVNPAIERLMGLPAAQLVGRSLQQAIPAEHHAAVQAYLGDTQQVQSGVVQVLAGGGERRYLQYYTYEVREEGYPTYVVASGYDVTEGILAQKALQQAKWEAEENAQAKEDFLARMSHEIRTPLNGVLGMASLLQKTELTPAQRDYLATMQHAGQHLLALLNDVLDMAKITTQHAPLNRAPFDLRMALQGAGQTVAALAAAKGLALVVEPLAAAVPRVVGDAYRLHQVLLNLLSNAIKFTEKGQVRLGADVIEENAEALTVHFRVEDTGIGISVKEQIHIFDAFAQASADTSRRYGGTGLGLAISQQLVAQMGGALRLSSRPGQGTVFMFLLTLPRAQEAAEAPAPAPARLACENLRGLRVLLAEDNVVNQRIAMAVLEHWGVQVTPVSNGRDALAELLKQPFDAALLDIRMPGLTGVQVTEAIRRHPEMARARVPIIALTANAFEADRAAYLAAGMNACLTKPYEEADLCQLLLELTEQN</sequence>
<keyword evidence="7" id="KW-0547">Nucleotide-binding</keyword>
<dbReference type="InterPro" id="IPR003594">
    <property type="entry name" value="HATPase_dom"/>
</dbReference>
<dbReference type="InterPro" id="IPR005467">
    <property type="entry name" value="His_kinase_dom"/>
</dbReference>
<dbReference type="EC" id="2.7.13.3" evidence="3"/>
<dbReference type="SUPFAM" id="SSF47384">
    <property type="entry name" value="Homodimeric domain of signal transducing histidine kinase"/>
    <property type="match status" value="1"/>
</dbReference>
<gene>
    <name evidence="18" type="ORF">I2I01_03950</name>
</gene>
<dbReference type="PROSITE" id="PS50110">
    <property type="entry name" value="RESPONSE_REGULATORY"/>
    <property type="match status" value="1"/>
</dbReference>
<dbReference type="Pfam" id="PF08448">
    <property type="entry name" value="PAS_4"/>
    <property type="match status" value="4"/>
</dbReference>
<evidence type="ECO:0000259" key="16">
    <source>
        <dbReference type="PROSITE" id="PS50112"/>
    </source>
</evidence>
<keyword evidence="5" id="KW-0808">Transferase</keyword>
<evidence type="ECO:0000256" key="2">
    <source>
        <dbReference type="ARBA" id="ARBA00004370"/>
    </source>
</evidence>
<dbReference type="InterPro" id="IPR004358">
    <property type="entry name" value="Sig_transdc_His_kin-like_C"/>
</dbReference>
<evidence type="ECO:0000256" key="8">
    <source>
        <dbReference type="ARBA" id="ARBA00022777"/>
    </source>
</evidence>
<evidence type="ECO:0000313" key="19">
    <source>
        <dbReference type="Proteomes" id="UP000645610"/>
    </source>
</evidence>
<evidence type="ECO:0000256" key="13">
    <source>
        <dbReference type="SAM" id="Coils"/>
    </source>
</evidence>
<feature type="domain" description="PAS" evidence="16">
    <location>
        <begin position="676"/>
        <end position="746"/>
    </location>
</feature>
<evidence type="ECO:0000256" key="3">
    <source>
        <dbReference type="ARBA" id="ARBA00012438"/>
    </source>
</evidence>
<evidence type="ECO:0000256" key="10">
    <source>
        <dbReference type="ARBA" id="ARBA00022989"/>
    </source>
</evidence>
<dbReference type="SUPFAM" id="SSF55874">
    <property type="entry name" value="ATPase domain of HSP90 chaperone/DNA topoisomerase II/histidine kinase"/>
    <property type="match status" value="1"/>
</dbReference>
<evidence type="ECO:0000259" key="14">
    <source>
        <dbReference type="PROSITE" id="PS50109"/>
    </source>
</evidence>
<keyword evidence="6" id="KW-0812">Transmembrane</keyword>
<dbReference type="GO" id="GO:0005524">
    <property type="term" value="F:ATP binding"/>
    <property type="evidence" value="ECO:0007669"/>
    <property type="project" value="UniProtKB-KW"/>
</dbReference>
<organism evidence="18 19">
    <name type="scientific">Hymenobacter properus</name>
    <dbReference type="NCBI Taxonomy" id="2791026"/>
    <lineage>
        <taxon>Bacteria</taxon>
        <taxon>Pseudomonadati</taxon>
        <taxon>Bacteroidota</taxon>
        <taxon>Cytophagia</taxon>
        <taxon>Cytophagales</taxon>
        <taxon>Hymenobacteraceae</taxon>
        <taxon>Hymenobacter</taxon>
    </lineage>
</organism>
<dbReference type="InterPro" id="IPR000700">
    <property type="entry name" value="PAS-assoc_C"/>
</dbReference>
<dbReference type="SUPFAM" id="SSF55785">
    <property type="entry name" value="PYP-like sensor domain (PAS domain)"/>
    <property type="match status" value="5"/>
</dbReference>
<dbReference type="PANTHER" id="PTHR43047">
    <property type="entry name" value="TWO-COMPONENT HISTIDINE PROTEIN KINASE"/>
    <property type="match status" value="1"/>
</dbReference>
<keyword evidence="13" id="KW-0175">Coiled coil</keyword>
<dbReference type="SMART" id="SM00091">
    <property type="entry name" value="PAS"/>
    <property type="match status" value="6"/>
</dbReference>
<dbReference type="InterPro" id="IPR011006">
    <property type="entry name" value="CheY-like_superfamily"/>
</dbReference>
<dbReference type="SMART" id="SM00086">
    <property type="entry name" value="PAC"/>
    <property type="match status" value="3"/>
</dbReference>
<keyword evidence="10" id="KW-1133">Transmembrane helix</keyword>
<reference evidence="18 19" key="1">
    <citation type="submission" date="2020-11" db="EMBL/GenBank/DDBJ databases">
        <authorList>
            <person name="Kim M.K."/>
        </authorList>
    </citation>
    <scope>NUCLEOTIDE SEQUENCE [LARGE SCALE GENOMIC DNA]</scope>
    <source>
        <strain evidence="18 19">BT439</strain>
    </source>
</reference>
<dbReference type="CDD" id="cd18773">
    <property type="entry name" value="PDC1_HK_sensor"/>
    <property type="match status" value="1"/>
</dbReference>